<dbReference type="EMBL" id="PCRP01000031">
    <property type="protein sequence ID" value="PIP23676.1"/>
    <property type="molecule type" value="Genomic_DNA"/>
</dbReference>
<dbReference type="Proteomes" id="UP000230273">
    <property type="component" value="Unassembled WGS sequence"/>
</dbReference>
<accession>A0A2G9YWN5</accession>
<dbReference type="AlphaFoldDB" id="A0A2G9YWN5"/>
<evidence type="ECO:0000313" key="2">
    <source>
        <dbReference type="Proteomes" id="UP000230273"/>
    </source>
</evidence>
<name>A0A2G9YWN5_9BACT</name>
<evidence type="ECO:0000313" key="1">
    <source>
        <dbReference type="EMBL" id="PIP23676.1"/>
    </source>
</evidence>
<sequence>MTKSIPPKIIALVFGILVLCFSISFYIFAWTEPSANPPQGNVDVPLNVSGTPQGKLGNLGVGIDSPVSRLHIKDGQTWGSDLSIEATGGRRWMFISTN</sequence>
<gene>
    <name evidence="1" type="ORF">COX36_01985</name>
</gene>
<comment type="caution">
    <text evidence="1">The sequence shown here is derived from an EMBL/GenBank/DDBJ whole genome shotgun (WGS) entry which is preliminary data.</text>
</comment>
<proteinExistence type="predicted"/>
<protein>
    <submittedName>
        <fullName evidence="1">Uncharacterized protein</fullName>
    </submittedName>
</protein>
<reference evidence="1 2" key="1">
    <citation type="submission" date="2017-09" db="EMBL/GenBank/DDBJ databases">
        <title>Depth-based differentiation of microbial function through sediment-hosted aquifers and enrichment of novel symbionts in the deep terrestrial subsurface.</title>
        <authorList>
            <person name="Probst A.J."/>
            <person name="Ladd B."/>
            <person name="Jarett J.K."/>
            <person name="Geller-Mcgrath D.E."/>
            <person name="Sieber C.M."/>
            <person name="Emerson J.B."/>
            <person name="Anantharaman K."/>
            <person name="Thomas B.C."/>
            <person name="Malmstrom R."/>
            <person name="Stieglmeier M."/>
            <person name="Klingl A."/>
            <person name="Woyke T."/>
            <person name="Ryan C.M."/>
            <person name="Banfield J.F."/>
        </authorList>
    </citation>
    <scope>NUCLEOTIDE SEQUENCE [LARGE SCALE GENOMIC DNA]</scope>
    <source>
        <strain evidence="1">CG23_combo_of_CG06-09_8_20_14_all_38_19</strain>
    </source>
</reference>
<organism evidence="1 2">
    <name type="scientific">Candidatus Nealsonbacteria bacterium CG23_combo_of_CG06-09_8_20_14_all_38_19</name>
    <dbReference type="NCBI Taxonomy" id="1974721"/>
    <lineage>
        <taxon>Bacteria</taxon>
        <taxon>Candidatus Nealsoniibacteriota</taxon>
    </lineage>
</organism>
<feature type="non-terminal residue" evidence="1">
    <location>
        <position position="98"/>
    </location>
</feature>